<dbReference type="EMBL" id="JAJITC010000003">
    <property type="protein sequence ID" value="MCC8401403.1"/>
    <property type="molecule type" value="Genomic_DNA"/>
</dbReference>
<accession>A0ABS8K9G4</accession>
<organism evidence="1 2">
    <name type="scientific">Paraburkholderia translucens</name>
    <dbReference type="NCBI Taxonomy" id="2886945"/>
    <lineage>
        <taxon>Bacteria</taxon>
        <taxon>Pseudomonadati</taxon>
        <taxon>Pseudomonadota</taxon>
        <taxon>Betaproteobacteria</taxon>
        <taxon>Burkholderiales</taxon>
        <taxon>Burkholderiaceae</taxon>
        <taxon>Paraburkholderia</taxon>
    </lineage>
</organism>
<proteinExistence type="predicted"/>
<comment type="caution">
    <text evidence="1">The sequence shown here is derived from an EMBL/GenBank/DDBJ whole genome shotgun (WGS) entry which is preliminary data.</text>
</comment>
<gene>
    <name evidence="1" type="ORF">LJ655_05750</name>
</gene>
<protein>
    <submittedName>
        <fullName evidence="1">Uncharacterized protein</fullName>
    </submittedName>
</protein>
<sequence length="139" mass="15451">MNDPYSYKAINPLWSLVDPLTVEQAAALIAGFDPNAVDESGEWFKNRETGFTDSDGITWVRTAFEALVNAINAGKLKATIRRSAWERGWDEEPEDNERFSEKVTIREDDAAEAWHTDPVVDAPFVGEDIGECNGMVDVG</sequence>
<dbReference type="Proteomes" id="UP001430614">
    <property type="component" value="Unassembled WGS sequence"/>
</dbReference>
<dbReference type="RefSeq" id="WP_230560696.1">
    <property type="nucleotide sequence ID" value="NZ_JAJITC010000003.1"/>
</dbReference>
<reference evidence="1 2" key="1">
    <citation type="submission" date="2021-11" db="EMBL/GenBank/DDBJ databases">
        <authorList>
            <person name="Oh E.-T."/>
            <person name="Kim S.-B."/>
        </authorList>
    </citation>
    <scope>NUCLEOTIDE SEQUENCE [LARGE SCALE GENOMIC DNA]</scope>
    <source>
        <strain evidence="1 2">MMS20-SJTN17</strain>
    </source>
</reference>
<evidence type="ECO:0000313" key="1">
    <source>
        <dbReference type="EMBL" id="MCC8401403.1"/>
    </source>
</evidence>
<evidence type="ECO:0000313" key="2">
    <source>
        <dbReference type="Proteomes" id="UP001430614"/>
    </source>
</evidence>
<keyword evidence="2" id="KW-1185">Reference proteome</keyword>
<name>A0ABS8K9G4_9BURK</name>